<dbReference type="AlphaFoldDB" id="A0AAV9PB08"/>
<dbReference type="Proteomes" id="UP001337655">
    <property type="component" value="Unassembled WGS sequence"/>
</dbReference>
<dbReference type="EMBL" id="JAVRRT010000009">
    <property type="protein sequence ID" value="KAK5168755.1"/>
    <property type="molecule type" value="Genomic_DNA"/>
</dbReference>
<accession>A0AAV9PB08</accession>
<comment type="caution">
    <text evidence="1">The sequence shown here is derived from an EMBL/GenBank/DDBJ whole genome shotgun (WGS) entry which is preliminary data.</text>
</comment>
<dbReference type="RefSeq" id="XP_064658221.1">
    <property type="nucleotide sequence ID" value="XM_064803306.1"/>
</dbReference>
<sequence length="211" mass="23568">MSSNIGRTTPPDSEAFADAAKAQVIVRHLHILNTLAIAAFAGYIAAEELSREMLGWETAGSDHGLPTKSHEWDQYMLVHHRELHTTYRSIGEYCAILQELAVHEKLLVLPAYKTLLSVSLNVPEPAIGRDSFLGSIKPTDQFSEINMPSLEAIGQIRETAEAIQLLAIKKNEEGVEIGWQAAFRDAERFLEPHWNPHYAKWSSVAEWIVGL</sequence>
<gene>
    <name evidence="1" type="ORF">LTR77_006064</name>
</gene>
<keyword evidence="2" id="KW-1185">Reference proteome</keyword>
<reference evidence="1 2" key="1">
    <citation type="submission" date="2023-08" db="EMBL/GenBank/DDBJ databases">
        <title>Black Yeasts Isolated from many extreme environments.</title>
        <authorList>
            <person name="Coleine C."/>
            <person name="Stajich J.E."/>
            <person name="Selbmann L."/>
        </authorList>
    </citation>
    <scope>NUCLEOTIDE SEQUENCE [LARGE SCALE GENOMIC DNA]</scope>
    <source>
        <strain evidence="1 2">CCFEE 5935</strain>
    </source>
</reference>
<name>A0AAV9PB08_9PEZI</name>
<organism evidence="1 2">
    <name type="scientific">Saxophila tyrrhenica</name>
    <dbReference type="NCBI Taxonomy" id="1690608"/>
    <lineage>
        <taxon>Eukaryota</taxon>
        <taxon>Fungi</taxon>
        <taxon>Dikarya</taxon>
        <taxon>Ascomycota</taxon>
        <taxon>Pezizomycotina</taxon>
        <taxon>Dothideomycetes</taxon>
        <taxon>Dothideomycetidae</taxon>
        <taxon>Mycosphaerellales</taxon>
        <taxon>Extremaceae</taxon>
        <taxon>Saxophila</taxon>
    </lineage>
</organism>
<evidence type="ECO:0000313" key="1">
    <source>
        <dbReference type="EMBL" id="KAK5168755.1"/>
    </source>
</evidence>
<proteinExistence type="predicted"/>
<evidence type="ECO:0000313" key="2">
    <source>
        <dbReference type="Proteomes" id="UP001337655"/>
    </source>
</evidence>
<dbReference type="GeneID" id="89927404"/>
<protein>
    <submittedName>
        <fullName evidence="1">Uncharacterized protein</fullName>
    </submittedName>
</protein>